<dbReference type="PANTHER" id="PTHR43281">
    <property type="entry name" value="FARNESYL DIPHOSPHATE SYNTHASE"/>
    <property type="match status" value="1"/>
</dbReference>
<dbReference type="KEGG" id="ccot:CCAX7_27240"/>
<dbReference type="PROSITE" id="PS00723">
    <property type="entry name" value="POLYPRENYL_SYNTHASE_1"/>
    <property type="match status" value="1"/>
</dbReference>
<evidence type="ECO:0000313" key="9">
    <source>
        <dbReference type="Proteomes" id="UP000287394"/>
    </source>
</evidence>
<dbReference type="GO" id="GO:0046872">
    <property type="term" value="F:metal ion binding"/>
    <property type="evidence" value="ECO:0007669"/>
    <property type="project" value="UniProtKB-KW"/>
</dbReference>
<dbReference type="EMBL" id="AP025739">
    <property type="protein sequence ID" value="BDI30673.1"/>
    <property type="molecule type" value="Genomic_DNA"/>
</dbReference>
<evidence type="ECO:0000313" key="8">
    <source>
        <dbReference type="EMBL" id="BDI30673.1"/>
    </source>
</evidence>
<dbReference type="InterPro" id="IPR000092">
    <property type="entry name" value="Polyprenyl_synt"/>
</dbReference>
<dbReference type="FunFam" id="1.10.600.10:FF:000001">
    <property type="entry name" value="Geranylgeranyl diphosphate synthase"/>
    <property type="match status" value="1"/>
</dbReference>
<evidence type="ECO:0000256" key="4">
    <source>
        <dbReference type="ARBA" id="ARBA00022723"/>
    </source>
</evidence>
<keyword evidence="3 7" id="KW-0808">Transferase</keyword>
<dbReference type="GO" id="GO:0016114">
    <property type="term" value="P:terpenoid biosynthetic process"/>
    <property type="evidence" value="ECO:0007669"/>
    <property type="project" value="UniProtKB-ARBA"/>
</dbReference>
<keyword evidence="9" id="KW-1185">Reference proteome</keyword>
<dbReference type="InterPro" id="IPR033749">
    <property type="entry name" value="Polyprenyl_synt_CS"/>
</dbReference>
<dbReference type="GO" id="GO:0005737">
    <property type="term" value="C:cytoplasm"/>
    <property type="evidence" value="ECO:0007669"/>
    <property type="project" value="UniProtKB-ARBA"/>
</dbReference>
<comment type="cofactor">
    <cofactor evidence="1">
        <name>Mg(2+)</name>
        <dbReference type="ChEBI" id="CHEBI:18420"/>
    </cofactor>
</comment>
<dbReference type="Proteomes" id="UP000287394">
    <property type="component" value="Chromosome"/>
</dbReference>
<dbReference type="Gene3D" id="1.10.600.10">
    <property type="entry name" value="Farnesyl Diphosphate Synthase"/>
    <property type="match status" value="1"/>
</dbReference>
<protein>
    <submittedName>
        <fullName evidence="8">Farnesyl-diphosphate synthase</fullName>
    </submittedName>
</protein>
<evidence type="ECO:0000256" key="6">
    <source>
        <dbReference type="ARBA" id="ARBA00023229"/>
    </source>
</evidence>
<organism evidence="8 9">
    <name type="scientific">Capsulimonas corticalis</name>
    <dbReference type="NCBI Taxonomy" id="2219043"/>
    <lineage>
        <taxon>Bacteria</taxon>
        <taxon>Bacillati</taxon>
        <taxon>Armatimonadota</taxon>
        <taxon>Armatimonadia</taxon>
        <taxon>Capsulimonadales</taxon>
        <taxon>Capsulimonadaceae</taxon>
        <taxon>Capsulimonas</taxon>
    </lineage>
</organism>
<dbReference type="RefSeq" id="WP_119320729.1">
    <property type="nucleotide sequence ID" value="NZ_AP025739.1"/>
</dbReference>
<gene>
    <name evidence="8" type="ORF">CCAX7_27240</name>
</gene>
<comment type="similarity">
    <text evidence="2 7">Belongs to the FPP/GGPP synthase family.</text>
</comment>
<dbReference type="SFLD" id="SFLDS00005">
    <property type="entry name" value="Isoprenoid_Synthase_Type_I"/>
    <property type="match status" value="1"/>
</dbReference>
<dbReference type="GO" id="GO:0004659">
    <property type="term" value="F:prenyltransferase activity"/>
    <property type="evidence" value="ECO:0007669"/>
    <property type="project" value="InterPro"/>
</dbReference>
<evidence type="ECO:0000256" key="5">
    <source>
        <dbReference type="ARBA" id="ARBA00022842"/>
    </source>
</evidence>
<dbReference type="PANTHER" id="PTHR43281:SF1">
    <property type="entry name" value="FARNESYL DIPHOSPHATE SYNTHASE"/>
    <property type="match status" value="1"/>
</dbReference>
<name>A0A402CTP2_9BACT</name>
<dbReference type="FunCoup" id="A0A402CTP2">
    <property type="interactions" value="291"/>
</dbReference>
<proteinExistence type="inferred from homology"/>
<dbReference type="InterPro" id="IPR008949">
    <property type="entry name" value="Isoprenoid_synthase_dom_sf"/>
</dbReference>
<evidence type="ECO:0000256" key="3">
    <source>
        <dbReference type="ARBA" id="ARBA00022679"/>
    </source>
</evidence>
<evidence type="ECO:0000256" key="1">
    <source>
        <dbReference type="ARBA" id="ARBA00001946"/>
    </source>
</evidence>
<keyword evidence="6" id="KW-0414">Isoprene biosynthesis</keyword>
<dbReference type="NCBIfam" id="NF045485">
    <property type="entry name" value="FPPsyn"/>
    <property type="match status" value="1"/>
</dbReference>
<dbReference type="AlphaFoldDB" id="A0A402CTP2"/>
<dbReference type="Pfam" id="PF00348">
    <property type="entry name" value="polyprenyl_synt"/>
    <property type="match status" value="1"/>
</dbReference>
<keyword evidence="4" id="KW-0479">Metal-binding</keyword>
<dbReference type="SUPFAM" id="SSF48576">
    <property type="entry name" value="Terpenoid synthases"/>
    <property type="match status" value="1"/>
</dbReference>
<dbReference type="InterPro" id="IPR053378">
    <property type="entry name" value="Prenyl_diphosphate_synthase"/>
</dbReference>
<dbReference type="SFLD" id="SFLDG01017">
    <property type="entry name" value="Polyprenyl_Transferase_Like"/>
    <property type="match status" value="1"/>
</dbReference>
<sequence>MSFDLPAYLSERRVIVDAALDKYLPTADQEPDNLHASIRYSIFCGGKRLRPILALAAADAVGCDFSHVTPLACALECIHTFSLIHDDLPAIDDDALRRGAPTNHVVYGEAMAILAGDALLAFAFELIAECRAFCPADRVLEALVMVAQASGTRGMVGGQVSDIECEGRTDVDEKTVASIHERKTGALLIASLVAGARLCGASGAQENALRRYGEKIGLAFQITDDILDLEGDAEKLGKPLGSDLKQDKATYPKILGIEESRTLANRAAEDAIAALSIFDEKADPLRALARYMVERDN</sequence>
<evidence type="ECO:0000256" key="2">
    <source>
        <dbReference type="ARBA" id="ARBA00006706"/>
    </source>
</evidence>
<dbReference type="OrthoDB" id="9805316at2"/>
<accession>A0A402CTP2</accession>
<evidence type="ECO:0000256" key="7">
    <source>
        <dbReference type="RuleBase" id="RU004466"/>
    </source>
</evidence>
<dbReference type="PROSITE" id="PS00444">
    <property type="entry name" value="POLYPRENYL_SYNTHASE_2"/>
    <property type="match status" value="1"/>
</dbReference>
<reference evidence="8 9" key="1">
    <citation type="journal article" date="2019" name="Int. J. Syst. Evol. Microbiol.">
        <title>Capsulimonas corticalis gen. nov., sp. nov., an aerobic capsulated bacterium, of a novel bacterial order, Capsulimonadales ord. nov., of the class Armatimonadia of the phylum Armatimonadetes.</title>
        <authorList>
            <person name="Li J."/>
            <person name="Kudo C."/>
            <person name="Tonouchi A."/>
        </authorList>
    </citation>
    <scope>NUCLEOTIDE SEQUENCE [LARGE SCALE GENOMIC DNA]</scope>
    <source>
        <strain evidence="8 9">AX-7</strain>
    </source>
</reference>
<keyword evidence="5" id="KW-0460">Magnesium</keyword>
<dbReference type="CDD" id="cd00685">
    <property type="entry name" value="Trans_IPPS_HT"/>
    <property type="match status" value="1"/>
</dbReference>